<organism evidence="1 2">
    <name type="scientific">Paenibacillus prosopidis</name>
    <dbReference type="NCBI Taxonomy" id="630520"/>
    <lineage>
        <taxon>Bacteria</taxon>
        <taxon>Bacillati</taxon>
        <taxon>Bacillota</taxon>
        <taxon>Bacilli</taxon>
        <taxon>Bacillales</taxon>
        <taxon>Paenibacillaceae</taxon>
        <taxon>Paenibacillus</taxon>
    </lineage>
</organism>
<gene>
    <name evidence="1" type="ORF">DFP97_105316</name>
</gene>
<evidence type="ECO:0000313" key="2">
    <source>
        <dbReference type="Proteomes" id="UP000252415"/>
    </source>
</evidence>
<sequence length="93" mass="10755">MEMTTTKRQELQRKADVLKQYEVYGYQVAYYLLENEQLAAQAATQALIELLKDEQFFNQPESCQKQRTKQLCMKQSLLAKMSVSASNPSLSRT</sequence>
<proteinExistence type="predicted"/>
<dbReference type="RefSeq" id="WP_114379863.1">
    <property type="nucleotide sequence ID" value="NZ_QPJD01000005.1"/>
</dbReference>
<reference evidence="1 2" key="1">
    <citation type="submission" date="2018-07" db="EMBL/GenBank/DDBJ databases">
        <title>Genomic Encyclopedia of Type Strains, Phase III (KMG-III): the genomes of soil and plant-associated and newly described type strains.</title>
        <authorList>
            <person name="Whitman W."/>
        </authorList>
    </citation>
    <scope>NUCLEOTIDE SEQUENCE [LARGE SCALE GENOMIC DNA]</scope>
    <source>
        <strain evidence="1 2">CECT 7506</strain>
    </source>
</reference>
<accession>A0A368W4Q9</accession>
<keyword evidence="2" id="KW-1185">Reference proteome</keyword>
<dbReference type="OrthoDB" id="2664140at2"/>
<dbReference type="Proteomes" id="UP000252415">
    <property type="component" value="Unassembled WGS sequence"/>
</dbReference>
<name>A0A368W4Q9_9BACL</name>
<protein>
    <submittedName>
        <fullName evidence="1">Uncharacterized protein</fullName>
    </submittedName>
</protein>
<evidence type="ECO:0000313" key="1">
    <source>
        <dbReference type="EMBL" id="RCW49131.1"/>
    </source>
</evidence>
<dbReference type="AlphaFoldDB" id="A0A368W4Q9"/>
<comment type="caution">
    <text evidence="1">The sequence shown here is derived from an EMBL/GenBank/DDBJ whole genome shotgun (WGS) entry which is preliminary data.</text>
</comment>
<dbReference type="EMBL" id="QPJD01000005">
    <property type="protein sequence ID" value="RCW49131.1"/>
    <property type="molecule type" value="Genomic_DNA"/>
</dbReference>